<evidence type="ECO:0000313" key="2">
    <source>
        <dbReference type="Proteomes" id="UP000250235"/>
    </source>
</evidence>
<name>A0A2Z7C0J1_9LAMI</name>
<keyword evidence="2" id="KW-1185">Reference proteome</keyword>
<gene>
    <name evidence="1" type="ORF">F511_31302</name>
</gene>
<evidence type="ECO:0000313" key="1">
    <source>
        <dbReference type="EMBL" id="KZV37795.1"/>
    </source>
</evidence>
<organism evidence="1 2">
    <name type="scientific">Dorcoceras hygrometricum</name>
    <dbReference type="NCBI Taxonomy" id="472368"/>
    <lineage>
        <taxon>Eukaryota</taxon>
        <taxon>Viridiplantae</taxon>
        <taxon>Streptophyta</taxon>
        <taxon>Embryophyta</taxon>
        <taxon>Tracheophyta</taxon>
        <taxon>Spermatophyta</taxon>
        <taxon>Magnoliopsida</taxon>
        <taxon>eudicotyledons</taxon>
        <taxon>Gunneridae</taxon>
        <taxon>Pentapetalae</taxon>
        <taxon>asterids</taxon>
        <taxon>lamiids</taxon>
        <taxon>Lamiales</taxon>
        <taxon>Gesneriaceae</taxon>
        <taxon>Didymocarpoideae</taxon>
        <taxon>Trichosporeae</taxon>
        <taxon>Loxocarpinae</taxon>
        <taxon>Dorcoceras</taxon>
    </lineage>
</organism>
<dbReference type="AlphaFoldDB" id="A0A2Z7C0J1"/>
<dbReference type="Proteomes" id="UP000250235">
    <property type="component" value="Unassembled WGS sequence"/>
</dbReference>
<accession>A0A2Z7C0J1</accession>
<sequence length="138" mass="15301">MKNKIFGARPPAAAVRGCPTLARDCTRMAAQIATCWPAAALPLCALVARHWGQHARCYAPPLARGDHLGHALWRMKIGRCAVRLPHDGARRSAARWLDAAHWLRFTAADDDRWARRCAAAAREFREWRPPSGEAPAMS</sequence>
<proteinExistence type="predicted"/>
<dbReference type="EMBL" id="KV002489">
    <property type="protein sequence ID" value="KZV37795.1"/>
    <property type="molecule type" value="Genomic_DNA"/>
</dbReference>
<protein>
    <submittedName>
        <fullName evidence="1">Uncharacterized protein</fullName>
    </submittedName>
</protein>
<reference evidence="1 2" key="1">
    <citation type="journal article" date="2015" name="Proc. Natl. Acad. Sci. U.S.A.">
        <title>The resurrection genome of Boea hygrometrica: A blueprint for survival of dehydration.</title>
        <authorList>
            <person name="Xiao L."/>
            <person name="Yang G."/>
            <person name="Zhang L."/>
            <person name="Yang X."/>
            <person name="Zhao S."/>
            <person name="Ji Z."/>
            <person name="Zhou Q."/>
            <person name="Hu M."/>
            <person name="Wang Y."/>
            <person name="Chen M."/>
            <person name="Xu Y."/>
            <person name="Jin H."/>
            <person name="Xiao X."/>
            <person name="Hu G."/>
            <person name="Bao F."/>
            <person name="Hu Y."/>
            <person name="Wan P."/>
            <person name="Li L."/>
            <person name="Deng X."/>
            <person name="Kuang T."/>
            <person name="Xiang C."/>
            <person name="Zhu J.K."/>
            <person name="Oliver M.J."/>
            <person name="He Y."/>
        </authorList>
    </citation>
    <scope>NUCLEOTIDE SEQUENCE [LARGE SCALE GENOMIC DNA]</scope>
    <source>
        <strain evidence="2">cv. XS01</strain>
    </source>
</reference>